<evidence type="ECO:0000256" key="4">
    <source>
        <dbReference type="ARBA" id="ARBA00022787"/>
    </source>
</evidence>
<dbReference type="InterPro" id="IPR029179">
    <property type="entry name" value="TOMM5_metazoa"/>
</dbReference>
<dbReference type="GO" id="GO:0006626">
    <property type="term" value="P:protein targeting to mitochondrion"/>
    <property type="evidence" value="ECO:0007669"/>
    <property type="project" value="UniProtKB-ARBA"/>
</dbReference>
<evidence type="ECO:0000256" key="5">
    <source>
        <dbReference type="ARBA" id="ARBA00022927"/>
    </source>
</evidence>
<dbReference type="Proteomes" id="UP000827986">
    <property type="component" value="Unassembled WGS sequence"/>
</dbReference>
<evidence type="ECO:0000313" key="11">
    <source>
        <dbReference type="Proteomes" id="UP000827986"/>
    </source>
</evidence>
<dbReference type="GO" id="GO:0005742">
    <property type="term" value="C:mitochondrial outer membrane translocase complex"/>
    <property type="evidence" value="ECO:0007669"/>
    <property type="project" value="InterPro"/>
</dbReference>
<dbReference type="AlphaFoldDB" id="A0A9D3WYA2"/>
<keyword evidence="2" id="KW-0813">Transport</keyword>
<dbReference type="InterPro" id="IPR019603">
    <property type="entry name" value="Tom5"/>
</dbReference>
<dbReference type="GO" id="GO:0015031">
    <property type="term" value="P:protein transport"/>
    <property type="evidence" value="ECO:0007669"/>
    <property type="project" value="UniProtKB-KW"/>
</dbReference>
<evidence type="ECO:0000256" key="8">
    <source>
        <dbReference type="ARBA" id="ARBA00023136"/>
    </source>
</evidence>
<gene>
    <name evidence="10" type="ORF">KIL84_013897</name>
</gene>
<comment type="caution">
    <text evidence="10">The sequence shown here is derived from an EMBL/GenBank/DDBJ whole genome shotgun (WGS) entry which is preliminary data.</text>
</comment>
<evidence type="ECO:0000256" key="6">
    <source>
        <dbReference type="ARBA" id="ARBA00022989"/>
    </source>
</evidence>
<dbReference type="Pfam" id="PF10642">
    <property type="entry name" value="Tom5"/>
    <property type="match status" value="1"/>
</dbReference>
<comment type="subcellular location">
    <subcellularLocation>
        <location evidence="1">Mitochondrion outer membrane</location>
        <topology evidence="1">Single-pass membrane protein</topology>
    </subcellularLocation>
</comment>
<keyword evidence="4" id="KW-1000">Mitochondrion outer membrane</keyword>
<protein>
    <recommendedName>
        <fullName evidence="12">Mitochondrial import receptor subunit TOM5 homolog</fullName>
    </recommendedName>
</protein>
<sequence length="94" mass="10819">MFRIEGLGPKMDPEELKRKMRQDVFSSVRTFLIYVALLRIMENHWHSKRGVGIQYQVTRTMSLRGCGSHCSEAGSSIHRKTKLFYGPLALLIAH</sequence>
<organism evidence="10 11">
    <name type="scientific">Mauremys mutica</name>
    <name type="common">yellowpond turtle</name>
    <dbReference type="NCBI Taxonomy" id="74926"/>
    <lineage>
        <taxon>Eukaryota</taxon>
        <taxon>Metazoa</taxon>
        <taxon>Chordata</taxon>
        <taxon>Craniata</taxon>
        <taxon>Vertebrata</taxon>
        <taxon>Euteleostomi</taxon>
        <taxon>Archelosauria</taxon>
        <taxon>Testudinata</taxon>
        <taxon>Testudines</taxon>
        <taxon>Cryptodira</taxon>
        <taxon>Durocryptodira</taxon>
        <taxon>Testudinoidea</taxon>
        <taxon>Geoemydidae</taxon>
        <taxon>Geoemydinae</taxon>
        <taxon>Mauremys</taxon>
    </lineage>
</organism>
<evidence type="ECO:0000256" key="7">
    <source>
        <dbReference type="ARBA" id="ARBA00023128"/>
    </source>
</evidence>
<keyword evidence="11" id="KW-1185">Reference proteome</keyword>
<keyword evidence="7" id="KW-0496">Mitochondrion</keyword>
<reference evidence="10" key="1">
    <citation type="submission" date="2021-09" db="EMBL/GenBank/DDBJ databases">
        <title>The genome of Mauremys mutica provides insights into the evolution of semi-aquatic lifestyle.</title>
        <authorList>
            <person name="Gong S."/>
            <person name="Gao Y."/>
        </authorList>
    </citation>
    <scope>NUCLEOTIDE SEQUENCE</scope>
    <source>
        <strain evidence="10">MM-2020</strain>
        <tissue evidence="10">Muscle</tissue>
    </source>
</reference>
<evidence type="ECO:0000256" key="9">
    <source>
        <dbReference type="ARBA" id="ARBA00025716"/>
    </source>
</evidence>
<proteinExistence type="inferred from homology"/>
<evidence type="ECO:0000256" key="2">
    <source>
        <dbReference type="ARBA" id="ARBA00022448"/>
    </source>
</evidence>
<keyword evidence="3" id="KW-0812">Transmembrane</keyword>
<dbReference type="PANTHER" id="PTHR28436:SF1">
    <property type="entry name" value="MITOCHONDRIAL IMPORT RECEPTOR SUBUNIT TOM5 HOMOLOG"/>
    <property type="match status" value="1"/>
</dbReference>
<keyword evidence="8" id="KW-0472">Membrane</keyword>
<comment type="similarity">
    <text evidence="9">Belongs to the Tom5 family.</text>
</comment>
<evidence type="ECO:0000256" key="1">
    <source>
        <dbReference type="ARBA" id="ARBA00004572"/>
    </source>
</evidence>
<keyword evidence="6" id="KW-1133">Transmembrane helix</keyword>
<dbReference type="PANTHER" id="PTHR28436">
    <property type="entry name" value="MITOCHONDRIAL IMPORT RECEPTOR SUBUNIT TOM5 HOMOLOG"/>
    <property type="match status" value="1"/>
</dbReference>
<name>A0A9D3WYA2_9SAUR</name>
<evidence type="ECO:0000256" key="3">
    <source>
        <dbReference type="ARBA" id="ARBA00022692"/>
    </source>
</evidence>
<keyword evidence="5" id="KW-0653">Protein transport</keyword>
<evidence type="ECO:0000313" key="10">
    <source>
        <dbReference type="EMBL" id="KAH1169307.1"/>
    </source>
</evidence>
<dbReference type="EMBL" id="JAHDVG010000485">
    <property type="protein sequence ID" value="KAH1169307.1"/>
    <property type="molecule type" value="Genomic_DNA"/>
</dbReference>
<evidence type="ECO:0008006" key="12">
    <source>
        <dbReference type="Google" id="ProtNLM"/>
    </source>
</evidence>
<accession>A0A9D3WYA2</accession>